<dbReference type="RefSeq" id="WP_264556195.1">
    <property type="nucleotide sequence ID" value="NZ_CP109979.1"/>
</dbReference>
<dbReference type="Proteomes" id="UP001596417">
    <property type="component" value="Unassembled WGS sequence"/>
</dbReference>
<evidence type="ECO:0008006" key="3">
    <source>
        <dbReference type="Google" id="ProtNLM"/>
    </source>
</evidence>
<evidence type="ECO:0000313" key="1">
    <source>
        <dbReference type="EMBL" id="MFC7190194.1"/>
    </source>
</evidence>
<keyword evidence="2" id="KW-1185">Reference proteome</keyword>
<comment type="caution">
    <text evidence="1">The sequence shown here is derived from an EMBL/GenBank/DDBJ whole genome shotgun (WGS) entry which is preliminary data.</text>
</comment>
<gene>
    <name evidence="1" type="ORF">ACFQL7_10235</name>
</gene>
<name>A0ABD5YLG6_9EURY</name>
<reference evidence="1 2" key="1">
    <citation type="journal article" date="2019" name="Int. J. Syst. Evol. Microbiol.">
        <title>The Global Catalogue of Microorganisms (GCM) 10K type strain sequencing project: providing services to taxonomists for standard genome sequencing and annotation.</title>
        <authorList>
            <consortium name="The Broad Institute Genomics Platform"/>
            <consortium name="The Broad Institute Genome Sequencing Center for Infectious Disease"/>
            <person name="Wu L."/>
            <person name="Ma J."/>
        </authorList>
    </citation>
    <scope>NUCLEOTIDE SEQUENCE [LARGE SCALE GENOMIC DNA]</scope>
    <source>
        <strain evidence="1 2">RDMS1</strain>
    </source>
</reference>
<evidence type="ECO:0000313" key="2">
    <source>
        <dbReference type="Proteomes" id="UP001596417"/>
    </source>
</evidence>
<dbReference type="Gene3D" id="3.40.470.10">
    <property type="entry name" value="Uracil-DNA glycosylase-like domain"/>
    <property type="match status" value="1"/>
</dbReference>
<sequence>MTFIDFETVFEEASETHDLQFDRSQFVPSCGPLDASLMLVGEAPGERERSTAVISTSPI</sequence>
<organism evidence="1 2">
    <name type="scientific">Halocatena marina</name>
    <dbReference type="NCBI Taxonomy" id="2934937"/>
    <lineage>
        <taxon>Archaea</taxon>
        <taxon>Methanobacteriati</taxon>
        <taxon>Methanobacteriota</taxon>
        <taxon>Stenosarchaea group</taxon>
        <taxon>Halobacteria</taxon>
        <taxon>Halobacteriales</taxon>
        <taxon>Natronomonadaceae</taxon>
        <taxon>Halocatena</taxon>
    </lineage>
</organism>
<proteinExistence type="predicted"/>
<dbReference type="InterPro" id="IPR036895">
    <property type="entry name" value="Uracil-DNA_glycosylase-like_sf"/>
</dbReference>
<accession>A0ABD5YLG6</accession>
<dbReference type="GeneID" id="76199779"/>
<dbReference type="EMBL" id="JBHTAX010000001">
    <property type="protein sequence ID" value="MFC7190194.1"/>
    <property type="molecule type" value="Genomic_DNA"/>
</dbReference>
<dbReference type="AlphaFoldDB" id="A0ABD5YLG6"/>
<protein>
    <recommendedName>
        <fullName evidence="3">Uracil-DNA glycosylase</fullName>
    </recommendedName>
</protein>
<dbReference type="SUPFAM" id="SSF52141">
    <property type="entry name" value="Uracil-DNA glycosylase-like"/>
    <property type="match status" value="1"/>
</dbReference>